<dbReference type="RefSeq" id="WP_134114625.1">
    <property type="nucleotide sequence ID" value="NZ_SODF01000001.1"/>
</dbReference>
<dbReference type="InterPro" id="IPR000073">
    <property type="entry name" value="AB_hydrolase_1"/>
</dbReference>
<dbReference type="AlphaFoldDB" id="A0A4R8A0E6"/>
<dbReference type="OrthoDB" id="9801162at2"/>
<gene>
    <name evidence="3" type="ORF">EV650_0336</name>
</gene>
<dbReference type="GO" id="GO:0003824">
    <property type="term" value="F:catalytic activity"/>
    <property type="evidence" value="ECO:0007669"/>
    <property type="project" value="UniProtKB-ARBA"/>
</dbReference>
<evidence type="ECO:0000313" key="4">
    <source>
        <dbReference type="Proteomes" id="UP000295447"/>
    </source>
</evidence>
<proteinExistence type="predicted"/>
<dbReference type="Proteomes" id="UP000295447">
    <property type="component" value="Unassembled WGS sequence"/>
</dbReference>
<keyword evidence="4" id="KW-1185">Reference proteome</keyword>
<dbReference type="SUPFAM" id="SSF53474">
    <property type="entry name" value="alpha/beta-Hydrolases"/>
    <property type="match status" value="1"/>
</dbReference>
<reference evidence="3 4" key="1">
    <citation type="submission" date="2019-03" db="EMBL/GenBank/DDBJ databases">
        <title>Genomic Encyclopedia of Type Strains, Phase III (KMG-III): the genomes of soil and plant-associated and newly described type strains.</title>
        <authorList>
            <person name="Whitman W."/>
        </authorList>
    </citation>
    <scope>NUCLEOTIDE SEQUENCE [LARGE SCALE GENOMIC DNA]</scope>
    <source>
        <strain evidence="3 4">VKM Ac-2570</strain>
    </source>
</reference>
<feature type="region of interest" description="Disordered" evidence="1">
    <location>
        <begin position="62"/>
        <end position="82"/>
    </location>
</feature>
<dbReference type="InterPro" id="IPR029058">
    <property type="entry name" value="AB_hydrolase_fold"/>
</dbReference>
<feature type="compositionally biased region" description="Low complexity" evidence="1">
    <location>
        <begin position="63"/>
        <end position="82"/>
    </location>
</feature>
<organism evidence="3 4">
    <name type="scientific">Kribbella kalugense</name>
    <dbReference type="NCBI Taxonomy" id="2512221"/>
    <lineage>
        <taxon>Bacteria</taxon>
        <taxon>Bacillati</taxon>
        <taxon>Actinomycetota</taxon>
        <taxon>Actinomycetes</taxon>
        <taxon>Propionibacteriales</taxon>
        <taxon>Kribbellaceae</taxon>
        <taxon>Kribbella</taxon>
    </lineage>
</organism>
<feature type="domain" description="AB hydrolase-1" evidence="2">
    <location>
        <begin position="21"/>
        <end position="262"/>
    </location>
</feature>
<dbReference type="Gene3D" id="3.40.50.1820">
    <property type="entry name" value="alpha/beta hydrolase"/>
    <property type="match status" value="1"/>
</dbReference>
<evidence type="ECO:0000256" key="1">
    <source>
        <dbReference type="SAM" id="MobiDB-lite"/>
    </source>
</evidence>
<evidence type="ECO:0000259" key="2">
    <source>
        <dbReference type="Pfam" id="PF00561"/>
    </source>
</evidence>
<dbReference type="PANTHER" id="PTHR46438">
    <property type="entry name" value="ALPHA/BETA-HYDROLASES SUPERFAMILY PROTEIN"/>
    <property type="match status" value="1"/>
</dbReference>
<dbReference type="Pfam" id="PF00561">
    <property type="entry name" value="Abhydrolase_1"/>
    <property type="match status" value="1"/>
</dbReference>
<dbReference type="EMBL" id="SODF01000001">
    <property type="protein sequence ID" value="TDW21510.1"/>
    <property type="molecule type" value="Genomic_DNA"/>
</dbReference>
<evidence type="ECO:0000313" key="3">
    <source>
        <dbReference type="EMBL" id="TDW21510.1"/>
    </source>
</evidence>
<accession>A0A4R8A0E6</accession>
<comment type="caution">
    <text evidence="3">The sequence shown here is derived from an EMBL/GenBank/DDBJ whole genome shotgun (WGS) entry which is preliminary data.</text>
</comment>
<sequence length="281" mass="29179">MPFVQTRAGQVFYAEQGSGLPVVLLHATLHDHTDFDAVAGPLAAAGHRVLAVDWPAHGRSTLQAGSGPAGSAPDGPGQAASDGPVTAPLLADVLADFVAALDLAPAVFIGNSVGGYAAARLALDYPDRVAGLVLVNTGGFVKVPPLAPRLLGIPAVSRVVFPRLVPRYMKPTNDQSRAITRRVQDRARSKAGAAVAAALWRSFADPAYDLRADGSRLGVPVLLAWGARDIVLPKSAARQTQKAIPGADLQFLQTGHVAFASDPDGFLGLVLPFLESVAIKQ</sequence>
<protein>
    <submittedName>
        <fullName evidence="3">Pimeloyl-ACP methyl ester carboxylesterase</fullName>
    </submittedName>
</protein>
<name>A0A4R8A0E6_9ACTN</name>